<accession>A0A1W0WTG1</accession>
<organism evidence="2 3">
    <name type="scientific">Hypsibius exemplaris</name>
    <name type="common">Freshwater tardigrade</name>
    <dbReference type="NCBI Taxonomy" id="2072580"/>
    <lineage>
        <taxon>Eukaryota</taxon>
        <taxon>Metazoa</taxon>
        <taxon>Ecdysozoa</taxon>
        <taxon>Tardigrada</taxon>
        <taxon>Eutardigrada</taxon>
        <taxon>Parachela</taxon>
        <taxon>Hypsibioidea</taxon>
        <taxon>Hypsibiidae</taxon>
        <taxon>Hypsibius</taxon>
    </lineage>
</organism>
<feature type="region of interest" description="Disordered" evidence="1">
    <location>
        <begin position="204"/>
        <end position="224"/>
    </location>
</feature>
<name>A0A1W0WTG1_HYPEX</name>
<dbReference type="EMBL" id="MTYJ01000049">
    <property type="protein sequence ID" value="OQV18482.1"/>
    <property type="molecule type" value="Genomic_DNA"/>
</dbReference>
<dbReference type="OrthoDB" id="10619347at2759"/>
<feature type="region of interest" description="Disordered" evidence="1">
    <location>
        <begin position="1"/>
        <end position="121"/>
    </location>
</feature>
<gene>
    <name evidence="2" type="ORF">BV898_07491</name>
</gene>
<reference evidence="3" key="1">
    <citation type="submission" date="2017-01" db="EMBL/GenBank/DDBJ databases">
        <title>Comparative genomics of anhydrobiosis in the tardigrade Hypsibius dujardini.</title>
        <authorList>
            <person name="Yoshida Y."/>
            <person name="Koutsovoulos G."/>
            <person name="Laetsch D."/>
            <person name="Stevens L."/>
            <person name="Kumar S."/>
            <person name="Horikawa D."/>
            <person name="Ishino K."/>
            <person name="Komine S."/>
            <person name="Tomita M."/>
            <person name="Blaxter M."/>
            <person name="Arakawa K."/>
        </authorList>
    </citation>
    <scope>NUCLEOTIDE SEQUENCE [LARGE SCALE GENOMIC DNA]</scope>
    <source>
        <strain evidence="3">Z151</strain>
    </source>
</reference>
<feature type="compositionally biased region" description="Polar residues" evidence="1">
    <location>
        <begin position="71"/>
        <end position="81"/>
    </location>
</feature>
<dbReference type="Proteomes" id="UP000192578">
    <property type="component" value="Unassembled WGS sequence"/>
</dbReference>
<feature type="region of interest" description="Disordered" evidence="1">
    <location>
        <begin position="263"/>
        <end position="344"/>
    </location>
</feature>
<comment type="caution">
    <text evidence="2">The sequence shown here is derived from an EMBL/GenBank/DDBJ whole genome shotgun (WGS) entry which is preliminary data.</text>
</comment>
<feature type="compositionally biased region" description="Pro residues" evidence="1">
    <location>
        <begin position="18"/>
        <end position="28"/>
    </location>
</feature>
<keyword evidence="3" id="KW-1185">Reference proteome</keyword>
<evidence type="ECO:0000256" key="1">
    <source>
        <dbReference type="SAM" id="MobiDB-lite"/>
    </source>
</evidence>
<feature type="compositionally biased region" description="Low complexity" evidence="1">
    <location>
        <begin position="270"/>
        <end position="287"/>
    </location>
</feature>
<evidence type="ECO:0000313" key="3">
    <source>
        <dbReference type="Proteomes" id="UP000192578"/>
    </source>
</evidence>
<evidence type="ECO:0000313" key="2">
    <source>
        <dbReference type="EMBL" id="OQV18482.1"/>
    </source>
</evidence>
<proteinExistence type="predicted"/>
<protein>
    <submittedName>
        <fullName evidence="2">Uncharacterized protein</fullName>
    </submittedName>
</protein>
<sequence length="344" mass="37310">MDSDMPDATSSESEPSASDPPTPSPPIVRPDFRRESHSARHYQRSDPYSLRDHVKPRRKTVSILKPPLSKGTVSPSGSSNAGDILILDNHSPPFLFPYRDREVTPSKDPVPSSSVEPLSGLGTEVAQRLKGTVDKLRGFSLAELIPPRNEPGSQRKQSIPAISQLVQEAKSFTTTESFGEGEMHAKMRLSKSCNEMCLPPLLTSWQLPGNHEKTPDGSLDITPPEISDLLTLKSDESASPSADPSSVFRAGSVDELEYPAMSPVGFFTTPASPRSPAGRPRSGSQSPYRRTYSNSSSKGVYLKQGVLGKRKAESDDERDSDKRVCLNLGMSSGSLDMDVQTGDL</sequence>
<dbReference type="AlphaFoldDB" id="A0A1W0WTG1"/>
<feature type="compositionally biased region" description="Low complexity" evidence="1">
    <location>
        <begin position="1"/>
        <end position="17"/>
    </location>
</feature>